<dbReference type="NCBIfam" id="TIGR04056">
    <property type="entry name" value="OMP_RagA_SusC"/>
    <property type="match status" value="1"/>
</dbReference>
<keyword evidence="10" id="KW-0732">Signal</keyword>
<keyword evidence="3 8" id="KW-1134">Transmembrane beta strand</keyword>
<dbReference type="EMBL" id="QOVL01000023">
    <property type="protein sequence ID" value="RXG25399.1"/>
    <property type="molecule type" value="Genomic_DNA"/>
</dbReference>
<dbReference type="Gene3D" id="2.170.130.10">
    <property type="entry name" value="TonB-dependent receptor, plug domain"/>
    <property type="match status" value="1"/>
</dbReference>
<evidence type="ECO:0000256" key="1">
    <source>
        <dbReference type="ARBA" id="ARBA00004571"/>
    </source>
</evidence>
<evidence type="ECO:0000256" key="9">
    <source>
        <dbReference type="RuleBase" id="RU003357"/>
    </source>
</evidence>
<evidence type="ECO:0000256" key="2">
    <source>
        <dbReference type="ARBA" id="ARBA00022448"/>
    </source>
</evidence>
<evidence type="ECO:0000256" key="10">
    <source>
        <dbReference type="SAM" id="SignalP"/>
    </source>
</evidence>
<dbReference type="InterPro" id="IPR023997">
    <property type="entry name" value="TonB-dep_OMP_SusC/RagA_CS"/>
</dbReference>
<proteinExistence type="inferred from homology"/>
<evidence type="ECO:0000256" key="8">
    <source>
        <dbReference type="PROSITE-ProRule" id="PRU01360"/>
    </source>
</evidence>
<evidence type="ECO:0000259" key="12">
    <source>
        <dbReference type="Pfam" id="PF07715"/>
    </source>
</evidence>
<evidence type="ECO:0000256" key="3">
    <source>
        <dbReference type="ARBA" id="ARBA00022452"/>
    </source>
</evidence>
<sequence length="1061" mass="116581">MKQLNKHILLLLSCFLLSTAVWAQEKTVTGTVTDAQGMPLPGVNVLVQGTQRGTQTDFDGNFSLQAAEGETLLFSFLGMKSISQAVASSNSYSITMEEDSSELDAVVVVGYGTQKKSDITGAISQVSSEELNDFPVQNTLQGIQGKAAGVNISSNARPGEVGTIRIRGNRSLSGSNSPLYVVDGVPLQSGGLEAFNPNDIESVEILKDASATAIYGSRGANGVVLVTTKSGKDGRFQLNYSTNVTVENIRNLADYWNAGEYAEYRRDALRGAGLYEGKGYADPTLDIQYFGGDNTALNNILDGYSWVDRDARIVQTRPATAEEQSQFGVSEIPVYNGSQIPTANWTRFAEQTGILQQHNLSANMGNEKMKAYISAGYLDQKGTVPGQEYKRYSTLLNLELTPVDWFTIGGTINASYSIQDYGYAAGGSRGSRTLYEAALGQLPYAQPYDDNGEYIFNPGGNPNIINPINDIGEVINERKTARMFGSFFAELQIAEGLRFKTIFGPDIRNYRNGQFQSAESSLRGGGSSSSTNYARYSTSENVSWTLENLLYYNKNFNDVHDLGITLLQSSSRVTGESNDMTATDLPYDSQLWYNLGSTNRGALEGWGSGYTKRTLTSYMARINYGLLDKYLLTVTGRADAASVLSQGNKWDFFPSLALGWKMDQEDFMKDVDWINQFKLRVGYGEVGNQAVDPYSTSGGLVRLPYIFGSTAAPGYVVGDPKGTDQGSLPNQDLGWEHTRQINLGLDYGFLNNRISGSIEYYVANTDDILLNKTPNSVTGYGTITVNAGKTRNRGVELALSTVNIESPDFRWTSDLTFTANRTEIVSLVDGSKEDDINNGYFINEPIGAIYDYKKIGIWQTADADEIARYNANGADYEPGDIRVEDVNNDGIIDPTNDRQIIGNPNPEWIGGFINTFSYKNWDLAAFLYSEWGATIRGGAVDLQGQYVHRAVDYWTPDNPTNAYPRPNYNNGGQPLYYSSMNYQDGSFIKLRYVSLGYNFDREDIERIGLTNLKVYAQAINPWLYSKADFLDPDSSFQNGGSNNSASSITTRSFVVGLNVTF</sequence>
<comment type="caution">
    <text evidence="13">The sequence shown here is derived from an EMBL/GenBank/DDBJ whole genome shotgun (WGS) entry which is preliminary data.</text>
</comment>
<dbReference type="RefSeq" id="WP_073100593.1">
    <property type="nucleotide sequence ID" value="NZ_QOVL01000023.1"/>
</dbReference>
<feature type="signal peptide" evidence="10">
    <location>
        <begin position="1"/>
        <end position="23"/>
    </location>
</feature>
<feature type="domain" description="TonB-dependent receptor plug" evidence="12">
    <location>
        <begin position="116"/>
        <end position="223"/>
    </location>
</feature>
<gene>
    <name evidence="13" type="ORF">DSL99_3555</name>
</gene>
<dbReference type="Pfam" id="PF13715">
    <property type="entry name" value="CarbopepD_reg_2"/>
    <property type="match status" value="1"/>
</dbReference>
<accession>A0A4Q0PGQ6</accession>
<evidence type="ECO:0000313" key="13">
    <source>
        <dbReference type="EMBL" id="RXG25399.1"/>
    </source>
</evidence>
<organism evidence="13 14">
    <name type="scientific">Leeuwenhoekiella marinoflava</name>
    <dbReference type="NCBI Taxonomy" id="988"/>
    <lineage>
        <taxon>Bacteria</taxon>
        <taxon>Pseudomonadati</taxon>
        <taxon>Bacteroidota</taxon>
        <taxon>Flavobacteriia</taxon>
        <taxon>Flavobacteriales</taxon>
        <taxon>Flavobacteriaceae</taxon>
        <taxon>Leeuwenhoekiella</taxon>
    </lineage>
</organism>
<evidence type="ECO:0000256" key="5">
    <source>
        <dbReference type="ARBA" id="ARBA00023077"/>
    </source>
</evidence>
<dbReference type="InterPro" id="IPR023996">
    <property type="entry name" value="TonB-dep_OMP_SusC/RagA"/>
</dbReference>
<dbReference type="Pfam" id="PF07715">
    <property type="entry name" value="Plug"/>
    <property type="match status" value="1"/>
</dbReference>
<comment type="subcellular location">
    <subcellularLocation>
        <location evidence="1 8">Cell outer membrane</location>
        <topology evidence="1 8">Multi-pass membrane protein</topology>
    </subcellularLocation>
</comment>
<evidence type="ECO:0000256" key="7">
    <source>
        <dbReference type="ARBA" id="ARBA00023237"/>
    </source>
</evidence>
<keyword evidence="5 9" id="KW-0798">TonB box</keyword>
<comment type="similarity">
    <text evidence="8 9">Belongs to the TonB-dependent receptor family.</text>
</comment>
<dbReference type="InterPro" id="IPR008969">
    <property type="entry name" value="CarboxyPept-like_regulatory"/>
</dbReference>
<protein>
    <submittedName>
        <fullName evidence="13">TonB-linked SusC/RagA family outer membrane protein</fullName>
    </submittedName>
</protein>
<evidence type="ECO:0000313" key="14">
    <source>
        <dbReference type="Proteomes" id="UP000290608"/>
    </source>
</evidence>
<dbReference type="NCBIfam" id="TIGR04057">
    <property type="entry name" value="SusC_RagA_signa"/>
    <property type="match status" value="1"/>
</dbReference>
<dbReference type="Gene3D" id="2.40.170.20">
    <property type="entry name" value="TonB-dependent receptor, beta-barrel domain"/>
    <property type="match status" value="1"/>
</dbReference>
<feature type="domain" description="TonB-dependent receptor-like beta-barrel" evidence="11">
    <location>
        <begin position="506"/>
        <end position="882"/>
    </location>
</feature>
<dbReference type="SUPFAM" id="SSF49464">
    <property type="entry name" value="Carboxypeptidase regulatory domain-like"/>
    <property type="match status" value="1"/>
</dbReference>
<dbReference type="InterPro" id="IPR039426">
    <property type="entry name" value="TonB-dep_rcpt-like"/>
</dbReference>
<dbReference type="InterPro" id="IPR000531">
    <property type="entry name" value="Beta-barrel_TonB"/>
</dbReference>
<dbReference type="Proteomes" id="UP000290608">
    <property type="component" value="Unassembled WGS sequence"/>
</dbReference>
<keyword evidence="6 8" id="KW-0472">Membrane</keyword>
<dbReference type="SUPFAM" id="SSF56935">
    <property type="entry name" value="Porins"/>
    <property type="match status" value="1"/>
</dbReference>
<dbReference type="AlphaFoldDB" id="A0A4Q0PGQ6"/>
<name>A0A4Q0PGQ6_9FLAO</name>
<dbReference type="Gene3D" id="2.60.40.1120">
    <property type="entry name" value="Carboxypeptidase-like, regulatory domain"/>
    <property type="match status" value="1"/>
</dbReference>
<keyword evidence="4 8" id="KW-0812">Transmembrane</keyword>
<keyword evidence="7 8" id="KW-0998">Cell outer membrane</keyword>
<dbReference type="PROSITE" id="PS52016">
    <property type="entry name" value="TONB_DEPENDENT_REC_3"/>
    <property type="match status" value="1"/>
</dbReference>
<feature type="chain" id="PRO_5020799185" evidence="10">
    <location>
        <begin position="24"/>
        <end position="1061"/>
    </location>
</feature>
<dbReference type="InterPro" id="IPR037066">
    <property type="entry name" value="Plug_dom_sf"/>
</dbReference>
<evidence type="ECO:0000256" key="6">
    <source>
        <dbReference type="ARBA" id="ARBA00023136"/>
    </source>
</evidence>
<dbReference type="InterPro" id="IPR036942">
    <property type="entry name" value="Beta-barrel_TonB_sf"/>
</dbReference>
<dbReference type="InterPro" id="IPR012910">
    <property type="entry name" value="Plug_dom"/>
</dbReference>
<keyword evidence="2 8" id="KW-0813">Transport</keyword>
<evidence type="ECO:0000259" key="11">
    <source>
        <dbReference type="Pfam" id="PF00593"/>
    </source>
</evidence>
<reference evidence="13 14" key="1">
    <citation type="submission" date="2018-07" db="EMBL/GenBank/DDBJ databases">
        <title>Leeuwenhoekiella genomics.</title>
        <authorList>
            <person name="Tahon G."/>
            <person name="Willems A."/>
        </authorList>
    </citation>
    <scope>NUCLEOTIDE SEQUENCE [LARGE SCALE GENOMIC DNA]</scope>
    <source>
        <strain evidence="13 14">LMG 1345</strain>
    </source>
</reference>
<dbReference type="STRING" id="1122159.SAMN02745246_03622"/>
<evidence type="ECO:0000256" key="4">
    <source>
        <dbReference type="ARBA" id="ARBA00022692"/>
    </source>
</evidence>
<dbReference type="GO" id="GO:0009279">
    <property type="term" value="C:cell outer membrane"/>
    <property type="evidence" value="ECO:0007669"/>
    <property type="project" value="UniProtKB-SubCell"/>
</dbReference>
<dbReference type="FunFam" id="2.170.130.10:FF:000008">
    <property type="entry name" value="SusC/RagA family TonB-linked outer membrane protein"/>
    <property type="match status" value="1"/>
</dbReference>
<dbReference type="Pfam" id="PF00593">
    <property type="entry name" value="TonB_dep_Rec_b-barrel"/>
    <property type="match status" value="1"/>
</dbReference>